<protein>
    <submittedName>
        <fullName evidence="2">NAD(P)-binding protein</fullName>
    </submittedName>
</protein>
<dbReference type="SUPFAM" id="SSF51905">
    <property type="entry name" value="FAD/NAD(P)-binding domain"/>
    <property type="match status" value="1"/>
</dbReference>
<dbReference type="InterPro" id="IPR002937">
    <property type="entry name" value="Amino_oxidase"/>
</dbReference>
<dbReference type="AlphaFoldDB" id="A0A7S9QBS5"/>
<dbReference type="Proteomes" id="UP000594800">
    <property type="component" value="Chromosome"/>
</dbReference>
<reference evidence="2 3" key="1">
    <citation type="submission" date="2020-11" db="EMBL/GenBank/DDBJ databases">
        <title>Description of Pontivivens ytuae sp. nov. isolated from deep sea sediment of Mariana Trench.</title>
        <authorList>
            <person name="Wang Z."/>
            <person name="Sun Q.-L."/>
            <person name="Xu X.-D."/>
            <person name="Tang Y.-Z."/>
            <person name="Zhang J."/>
        </authorList>
    </citation>
    <scope>NUCLEOTIDE SEQUENCE [LARGE SCALE GENOMIC DNA]</scope>
    <source>
        <strain evidence="2 3">MT2928</strain>
    </source>
</reference>
<dbReference type="RefSeq" id="WP_196102271.1">
    <property type="nucleotide sequence ID" value="NZ_CP064942.1"/>
</dbReference>
<dbReference type="PANTHER" id="PTHR42923">
    <property type="entry name" value="PROTOPORPHYRINOGEN OXIDASE"/>
    <property type="match status" value="1"/>
</dbReference>
<dbReference type="PANTHER" id="PTHR42923:SF46">
    <property type="entry name" value="AMINE OXIDASE"/>
    <property type="match status" value="1"/>
</dbReference>
<dbReference type="InterPro" id="IPR050464">
    <property type="entry name" value="Zeta_carotene_desat/Oxidored"/>
</dbReference>
<evidence type="ECO:0000313" key="3">
    <source>
        <dbReference type="Proteomes" id="UP000594800"/>
    </source>
</evidence>
<dbReference type="KEGG" id="poz:I0K15_14800"/>
<organism evidence="2 3">
    <name type="scientific">Pontivivens ytuae</name>
    <dbReference type="NCBI Taxonomy" id="2789856"/>
    <lineage>
        <taxon>Bacteria</taxon>
        <taxon>Pseudomonadati</taxon>
        <taxon>Pseudomonadota</taxon>
        <taxon>Alphaproteobacteria</taxon>
        <taxon>Rhodobacterales</taxon>
        <taxon>Paracoccaceae</taxon>
        <taxon>Pontivivens</taxon>
    </lineage>
</organism>
<keyword evidence="3" id="KW-1185">Reference proteome</keyword>
<name>A0A7S9QBS5_9RHOB</name>
<dbReference type="GO" id="GO:0016491">
    <property type="term" value="F:oxidoreductase activity"/>
    <property type="evidence" value="ECO:0007669"/>
    <property type="project" value="InterPro"/>
</dbReference>
<sequence>MAAAYALTADPARQAAFDVTVVSQGWRIGGKGASGRNAAHSMRIEEHGLHIFLGFYRTAFSLLDQAYGRLGGAADGVYPSVADAFTPQHDVTLWVSPDNGGSGDWRHFTLPMPRWPGVPWQGTEEDLRGAPQRILGLLRHHSAAHGLTELHSHLDAEPKALGSFLDRLKELRAEAALGLHVLYDLLEIGGAVLRGYFTDILPHGWNAWNAINGHDFRVWLISHGASETAAWSESVRVIYDLAFAYRDGEGTGPGTADIAAGACLKLILDLVGGYRGAPMWRMNAGMGDTIFTPLVKCVEQAGGEIRLFRRITAIEVENGAVARVKMQVQARPAGTTYDPFIRVKGLDCWPSEPIWDRLAPDTPRADFENPWDTTHVGEEVLEAGTDFDHVVLAIPPAAAQHLVTGLDNADWTRMVSTLAGASVATHSAQLWFDRPTRAAGWSQPDTVSGAYAPALGTWADMSHLLKDEDWPMPEAMSCQYLVSVTPLPDLPPPGTQDPQVQEAANAAGQADTKAWLNAHAAGPWPALVQNGVFDESAVVTAYDHVNIAPSELYVRTPPGTVQDRLPPDWDGVANMSLAGDWTLSSINGGSAEAAIESGKTAGDALAAKLGVV</sequence>
<dbReference type="Pfam" id="PF13450">
    <property type="entry name" value="NAD_binding_8"/>
    <property type="match status" value="1"/>
</dbReference>
<evidence type="ECO:0000313" key="2">
    <source>
        <dbReference type="EMBL" id="QPH53060.1"/>
    </source>
</evidence>
<dbReference type="Pfam" id="PF01593">
    <property type="entry name" value="Amino_oxidase"/>
    <property type="match status" value="1"/>
</dbReference>
<dbReference type="InterPro" id="IPR036188">
    <property type="entry name" value="FAD/NAD-bd_sf"/>
</dbReference>
<proteinExistence type="predicted"/>
<evidence type="ECO:0000259" key="1">
    <source>
        <dbReference type="Pfam" id="PF01593"/>
    </source>
</evidence>
<gene>
    <name evidence="2" type="ORF">I0K15_14800</name>
</gene>
<accession>A0A7S9QBS5</accession>
<feature type="domain" description="Amine oxidase" evidence="1">
    <location>
        <begin position="377"/>
        <end position="603"/>
    </location>
</feature>
<dbReference type="EMBL" id="CP064942">
    <property type="protein sequence ID" value="QPH53060.1"/>
    <property type="molecule type" value="Genomic_DNA"/>
</dbReference>